<dbReference type="Pfam" id="PF13202">
    <property type="entry name" value="EF-hand_5"/>
    <property type="match status" value="1"/>
</dbReference>
<dbReference type="InterPro" id="IPR011992">
    <property type="entry name" value="EF-hand-dom_pair"/>
</dbReference>
<feature type="domain" description="EF-hand" evidence="2">
    <location>
        <begin position="19"/>
        <end position="54"/>
    </location>
</feature>
<dbReference type="PROSITE" id="PS50222">
    <property type="entry name" value="EF_HAND_2"/>
    <property type="match status" value="1"/>
</dbReference>
<dbReference type="OrthoDB" id="26525at2759"/>
<dbReference type="EMBL" id="NEDP02005553">
    <property type="protein sequence ID" value="OWF38872.1"/>
    <property type="molecule type" value="Genomic_DNA"/>
</dbReference>
<dbReference type="SUPFAM" id="SSF47473">
    <property type="entry name" value="EF-hand"/>
    <property type="match status" value="1"/>
</dbReference>
<dbReference type="PROSITE" id="PS00018">
    <property type="entry name" value="EF_HAND_1"/>
    <property type="match status" value="1"/>
</dbReference>
<organism evidence="3 4">
    <name type="scientific">Mizuhopecten yessoensis</name>
    <name type="common">Japanese scallop</name>
    <name type="synonym">Patinopecten yessoensis</name>
    <dbReference type="NCBI Taxonomy" id="6573"/>
    <lineage>
        <taxon>Eukaryota</taxon>
        <taxon>Metazoa</taxon>
        <taxon>Spiralia</taxon>
        <taxon>Lophotrochozoa</taxon>
        <taxon>Mollusca</taxon>
        <taxon>Bivalvia</taxon>
        <taxon>Autobranchia</taxon>
        <taxon>Pteriomorphia</taxon>
        <taxon>Pectinida</taxon>
        <taxon>Pectinoidea</taxon>
        <taxon>Pectinidae</taxon>
        <taxon>Mizuhopecten</taxon>
    </lineage>
</organism>
<proteinExistence type="predicted"/>
<dbReference type="InterPro" id="IPR018247">
    <property type="entry name" value="EF_Hand_1_Ca_BS"/>
</dbReference>
<dbReference type="InterPro" id="IPR002048">
    <property type="entry name" value="EF_hand_dom"/>
</dbReference>
<dbReference type="Pfam" id="PF13499">
    <property type="entry name" value="EF-hand_7"/>
    <property type="match status" value="1"/>
</dbReference>
<dbReference type="AlphaFoldDB" id="A0A210PQY8"/>
<name>A0A210PQY8_MIZYE</name>
<gene>
    <name evidence="3" type="ORF">KP79_PYT23659</name>
</gene>
<keyword evidence="4" id="KW-1185">Reference proteome</keyword>
<dbReference type="STRING" id="6573.A0A210PQY8"/>
<evidence type="ECO:0000259" key="2">
    <source>
        <dbReference type="PROSITE" id="PS50222"/>
    </source>
</evidence>
<dbReference type="Gene3D" id="1.10.238.10">
    <property type="entry name" value="EF-hand"/>
    <property type="match status" value="1"/>
</dbReference>
<dbReference type="Proteomes" id="UP000242188">
    <property type="component" value="Unassembled WGS sequence"/>
</dbReference>
<evidence type="ECO:0000256" key="1">
    <source>
        <dbReference type="ARBA" id="ARBA00022837"/>
    </source>
</evidence>
<keyword evidence="1" id="KW-0106">Calcium</keyword>
<accession>A0A210PQY8</accession>
<evidence type="ECO:0000313" key="4">
    <source>
        <dbReference type="Proteomes" id="UP000242188"/>
    </source>
</evidence>
<protein>
    <submittedName>
        <fullName evidence="3">Calcium-binding protein CML15</fullName>
    </submittedName>
</protein>
<sequence length="164" mass="19181">MGHSESKNDTYAYHPAKTEDNVYLRSEFRAMDTDADGTLNRKEITRLLMFLGYDGDYDRVEVLFRAINNNRSEHVTMDEYIAVLEHNPDLMKRTSRMRVIFGTFDDNKNGFADKSVIGMRLKQMGYEVNEAMKKKFDDLDENKDGQISYVKFLRNHLEIKGFLS</sequence>
<reference evidence="3 4" key="1">
    <citation type="journal article" date="2017" name="Nat. Ecol. Evol.">
        <title>Scallop genome provides insights into evolution of bilaterian karyotype and development.</title>
        <authorList>
            <person name="Wang S."/>
            <person name="Zhang J."/>
            <person name="Jiao W."/>
            <person name="Li J."/>
            <person name="Xun X."/>
            <person name="Sun Y."/>
            <person name="Guo X."/>
            <person name="Huan P."/>
            <person name="Dong B."/>
            <person name="Zhang L."/>
            <person name="Hu X."/>
            <person name="Sun X."/>
            <person name="Wang J."/>
            <person name="Zhao C."/>
            <person name="Wang Y."/>
            <person name="Wang D."/>
            <person name="Huang X."/>
            <person name="Wang R."/>
            <person name="Lv J."/>
            <person name="Li Y."/>
            <person name="Zhang Z."/>
            <person name="Liu B."/>
            <person name="Lu W."/>
            <person name="Hui Y."/>
            <person name="Liang J."/>
            <person name="Zhou Z."/>
            <person name="Hou R."/>
            <person name="Li X."/>
            <person name="Liu Y."/>
            <person name="Li H."/>
            <person name="Ning X."/>
            <person name="Lin Y."/>
            <person name="Zhao L."/>
            <person name="Xing Q."/>
            <person name="Dou J."/>
            <person name="Li Y."/>
            <person name="Mao J."/>
            <person name="Guo H."/>
            <person name="Dou H."/>
            <person name="Li T."/>
            <person name="Mu C."/>
            <person name="Jiang W."/>
            <person name="Fu Q."/>
            <person name="Fu X."/>
            <person name="Miao Y."/>
            <person name="Liu J."/>
            <person name="Yu Q."/>
            <person name="Li R."/>
            <person name="Liao H."/>
            <person name="Li X."/>
            <person name="Kong Y."/>
            <person name="Jiang Z."/>
            <person name="Chourrout D."/>
            <person name="Li R."/>
            <person name="Bao Z."/>
        </authorList>
    </citation>
    <scope>NUCLEOTIDE SEQUENCE [LARGE SCALE GENOMIC DNA]</scope>
    <source>
        <strain evidence="3 4">PY_sf001</strain>
    </source>
</reference>
<dbReference type="GO" id="GO:0005509">
    <property type="term" value="F:calcium ion binding"/>
    <property type="evidence" value="ECO:0007669"/>
    <property type="project" value="InterPro"/>
</dbReference>
<comment type="caution">
    <text evidence="3">The sequence shown here is derived from an EMBL/GenBank/DDBJ whole genome shotgun (WGS) entry which is preliminary data.</text>
</comment>
<evidence type="ECO:0000313" key="3">
    <source>
        <dbReference type="EMBL" id="OWF38872.1"/>
    </source>
</evidence>